<gene>
    <name evidence="3" type="ORF">LCER1_G005088</name>
</gene>
<proteinExistence type="predicted"/>
<dbReference type="InterPro" id="IPR002220">
    <property type="entry name" value="DapA-like"/>
</dbReference>
<dbReference type="GO" id="GO:0008840">
    <property type="term" value="F:4-hydroxy-tetrahydrodipicolinate synthase activity"/>
    <property type="evidence" value="ECO:0007669"/>
    <property type="project" value="TreeGrafter"/>
</dbReference>
<accession>A0A7D8UL84</accession>
<dbReference type="SUPFAM" id="SSF51569">
    <property type="entry name" value="Aldolase"/>
    <property type="match status" value="1"/>
</dbReference>
<evidence type="ECO:0000313" key="3">
    <source>
        <dbReference type="EMBL" id="TVY51145.1"/>
    </source>
</evidence>
<name>A0A7D8UL84_9HELO</name>
<dbReference type="OrthoDB" id="191315at2759"/>
<reference evidence="3 4" key="1">
    <citation type="submission" date="2018-05" db="EMBL/GenBank/DDBJ databases">
        <title>Whole genome sequencing for identification of molecular markers to develop diagnostic detection tools for the regulated plant pathogen Lachnellula willkommii.</title>
        <authorList>
            <person name="Giroux E."/>
            <person name="Bilodeau G."/>
        </authorList>
    </citation>
    <scope>NUCLEOTIDE SEQUENCE [LARGE SCALE GENOMIC DNA]</scope>
    <source>
        <strain evidence="3 4">CBS 625.97</strain>
    </source>
</reference>
<dbReference type="CDD" id="cd00408">
    <property type="entry name" value="DHDPS-like"/>
    <property type="match status" value="1"/>
</dbReference>
<dbReference type="Proteomes" id="UP000481288">
    <property type="component" value="Unassembled WGS sequence"/>
</dbReference>
<dbReference type="PANTHER" id="PTHR12128">
    <property type="entry name" value="DIHYDRODIPICOLINATE SYNTHASE"/>
    <property type="match status" value="1"/>
</dbReference>
<comment type="caution">
    <text evidence="3">The sequence shown here is derived from an EMBL/GenBank/DDBJ whole genome shotgun (WGS) entry which is preliminary data.</text>
</comment>
<evidence type="ECO:0000313" key="4">
    <source>
        <dbReference type="Proteomes" id="UP000481288"/>
    </source>
</evidence>
<dbReference type="AlphaFoldDB" id="A0A7D8UL84"/>
<dbReference type="PANTHER" id="PTHR12128:SF68">
    <property type="entry name" value="DIHYDRODIPICOLINATE SYNTHETASE"/>
    <property type="match status" value="1"/>
</dbReference>
<sequence length="344" mass="37236">MACMLFRTPHSPDSGVTKSSAVPPPLGVYVPTVTFFQSSTPPGARQAPLDIETQIKHSVHLAKNGVRGLVLLGSTGEAIHLSRTERSDLISGVRKGLTGAGFTDYPIIAGVLTNSVDDALEWLDDVAKAGAQWGLVLAPGYFGGAANQENLREWYKLVADSSPIPILIYNYPGVTNNILVSLETYTELAAHPNIVGCKMSHGNVSHHLQVSLDPAIDHDNFRVYSGFGQQLGPIVLFGAAGVIDGLAAIYPATVARLFELSIKRPVEPENLKEIQRLQFIVSRAEEMVGKWGIVGIKEGIYQVLKMGNLEGGRLPLKGRMPKGEWEAWSVATNAMKENELVFEK</sequence>
<dbReference type="EMBL" id="QGMG01000895">
    <property type="protein sequence ID" value="TVY51145.1"/>
    <property type="molecule type" value="Genomic_DNA"/>
</dbReference>
<dbReference type="InterPro" id="IPR020624">
    <property type="entry name" value="Schiff_base-form_aldolases_CS"/>
</dbReference>
<dbReference type="InterPro" id="IPR013785">
    <property type="entry name" value="Aldolase_TIM"/>
</dbReference>
<dbReference type="PROSITE" id="PS00665">
    <property type="entry name" value="DHDPS_1"/>
    <property type="match status" value="1"/>
</dbReference>
<dbReference type="SMART" id="SM01130">
    <property type="entry name" value="DHDPS"/>
    <property type="match status" value="1"/>
</dbReference>
<evidence type="ECO:0000256" key="2">
    <source>
        <dbReference type="ARBA" id="ARBA00023270"/>
    </source>
</evidence>
<evidence type="ECO:0000256" key="1">
    <source>
        <dbReference type="ARBA" id="ARBA00023239"/>
    </source>
</evidence>
<keyword evidence="1" id="KW-0456">Lyase</keyword>
<keyword evidence="2" id="KW-0704">Schiff base</keyword>
<organism evidence="3 4">
    <name type="scientific">Lachnellula cervina</name>
    <dbReference type="NCBI Taxonomy" id="1316786"/>
    <lineage>
        <taxon>Eukaryota</taxon>
        <taxon>Fungi</taxon>
        <taxon>Dikarya</taxon>
        <taxon>Ascomycota</taxon>
        <taxon>Pezizomycotina</taxon>
        <taxon>Leotiomycetes</taxon>
        <taxon>Helotiales</taxon>
        <taxon>Lachnaceae</taxon>
        <taxon>Lachnellula</taxon>
    </lineage>
</organism>
<dbReference type="Pfam" id="PF00701">
    <property type="entry name" value="DHDPS"/>
    <property type="match status" value="1"/>
</dbReference>
<dbReference type="PRINTS" id="PR00146">
    <property type="entry name" value="DHPICSNTHASE"/>
</dbReference>
<dbReference type="Gene3D" id="3.20.20.70">
    <property type="entry name" value="Aldolase class I"/>
    <property type="match status" value="1"/>
</dbReference>
<protein>
    <submittedName>
        <fullName evidence="3">Putative 4-hydroxy-2-oxoglutarate aldolase, mitochondrial</fullName>
    </submittedName>
</protein>
<keyword evidence="4" id="KW-1185">Reference proteome</keyword>